<evidence type="ECO:0000256" key="1">
    <source>
        <dbReference type="ARBA" id="ARBA00005384"/>
    </source>
</evidence>
<keyword evidence="2" id="KW-0663">Pyridoxal phosphate</keyword>
<dbReference type="Proteomes" id="UP001151088">
    <property type="component" value="Unassembled WGS sequence"/>
</dbReference>
<dbReference type="InterPro" id="IPR015424">
    <property type="entry name" value="PyrdxlP-dep_Trfase"/>
</dbReference>
<feature type="compositionally biased region" description="Basic and acidic residues" evidence="6">
    <location>
        <begin position="1"/>
        <end position="11"/>
    </location>
</feature>
<evidence type="ECO:0000259" key="7">
    <source>
        <dbReference type="PROSITE" id="PS50949"/>
    </source>
</evidence>
<proteinExistence type="inferred from homology"/>
<protein>
    <submittedName>
        <fullName evidence="8">PLP-dependent aminotransferase family protein</fullName>
    </submittedName>
</protein>
<dbReference type="RefSeq" id="WP_258732450.1">
    <property type="nucleotide sequence ID" value="NZ_JANTHZ010000003.1"/>
</dbReference>
<evidence type="ECO:0000256" key="2">
    <source>
        <dbReference type="ARBA" id="ARBA00022898"/>
    </source>
</evidence>
<dbReference type="CDD" id="cd07377">
    <property type="entry name" value="WHTH_GntR"/>
    <property type="match status" value="1"/>
</dbReference>
<dbReference type="Gene3D" id="1.10.10.10">
    <property type="entry name" value="Winged helix-like DNA-binding domain superfamily/Winged helix DNA-binding domain"/>
    <property type="match status" value="1"/>
</dbReference>
<keyword evidence="8" id="KW-0032">Aminotransferase</keyword>
<keyword evidence="8" id="KW-0808">Transferase</keyword>
<dbReference type="SMART" id="SM00345">
    <property type="entry name" value="HTH_GNTR"/>
    <property type="match status" value="1"/>
</dbReference>
<dbReference type="InterPro" id="IPR000524">
    <property type="entry name" value="Tscrpt_reg_HTH_GntR"/>
</dbReference>
<dbReference type="InterPro" id="IPR036388">
    <property type="entry name" value="WH-like_DNA-bd_sf"/>
</dbReference>
<keyword evidence="9" id="KW-1185">Reference proteome</keyword>
<dbReference type="Gene3D" id="3.40.640.10">
    <property type="entry name" value="Type I PLP-dependent aspartate aminotransferase-like (Major domain)"/>
    <property type="match status" value="1"/>
</dbReference>
<dbReference type="GO" id="GO:0008483">
    <property type="term" value="F:transaminase activity"/>
    <property type="evidence" value="ECO:0007669"/>
    <property type="project" value="UniProtKB-KW"/>
</dbReference>
<accession>A0A9X2T1R4</accession>
<dbReference type="PANTHER" id="PTHR46577">
    <property type="entry name" value="HTH-TYPE TRANSCRIPTIONAL REGULATORY PROTEIN GABR"/>
    <property type="match status" value="1"/>
</dbReference>
<dbReference type="InterPro" id="IPR004839">
    <property type="entry name" value="Aminotransferase_I/II_large"/>
</dbReference>
<dbReference type="CDD" id="cd00609">
    <property type="entry name" value="AAT_like"/>
    <property type="match status" value="1"/>
</dbReference>
<dbReference type="Gene3D" id="3.90.1150.10">
    <property type="entry name" value="Aspartate Aminotransferase, domain 1"/>
    <property type="match status" value="1"/>
</dbReference>
<dbReference type="InterPro" id="IPR015422">
    <property type="entry name" value="PyrdxlP-dep_Trfase_small"/>
</dbReference>
<dbReference type="Pfam" id="PF00155">
    <property type="entry name" value="Aminotran_1_2"/>
    <property type="match status" value="1"/>
</dbReference>
<sequence>MQDTESSRTESSRTAPLAPVPFDPASTPDWIGPLDRAAGPLYAQILAALEDAVARGVLRPGERLPTQRALAEQLQVDLTTVTRAYSEARHRGLIDAVTGRGSFIPGGSGAAVPALDLSMLMPPPPRGLSLGALVERGLASLLARSNADVLMAYHIGPGAAPDRLAATQWLEPALGAVDPRRVVITPGTQPALAALLSMLAEPGEVILAEPETYPGFLAASAALHLTVAPVACDAQGLEPEALARACETLKPRALYVQPTIQNPTTRTMPPARRHEIAAVASAYRLTVIEDDPYSRLIDQPALALAALLPESAYHVATLAKCLTPGLRTAFVTVPQREDPERLAAALRALTLMPAPLMSALATRWIATGTATHLLGAIRREARERQHLARALLPAGSHAHPDGLHVWQPLPARWDSARLIEAARRQGLGIMPAEAFSVDGTARQAVRIALGAVADRARLAEALGGLAALIEGKEERSGARG</sequence>
<dbReference type="EMBL" id="JANTHZ010000003">
    <property type="protein sequence ID" value="MCS0495350.1"/>
    <property type="molecule type" value="Genomic_DNA"/>
</dbReference>
<dbReference type="Pfam" id="PF00392">
    <property type="entry name" value="GntR"/>
    <property type="match status" value="1"/>
</dbReference>
<dbReference type="GO" id="GO:0030170">
    <property type="term" value="F:pyridoxal phosphate binding"/>
    <property type="evidence" value="ECO:0007669"/>
    <property type="project" value="InterPro"/>
</dbReference>
<feature type="region of interest" description="Disordered" evidence="6">
    <location>
        <begin position="1"/>
        <end position="26"/>
    </location>
</feature>
<dbReference type="PROSITE" id="PS50949">
    <property type="entry name" value="HTH_GNTR"/>
    <property type="match status" value="1"/>
</dbReference>
<evidence type="ECO:0000313" key="9">
    <source>
        <dbReference type="Proteomes" id="UP001151088"/>
    </source>
</evidence>
<keyword evidence="5" id="KW-0804">Transcription</keyword>
<organism evidence="8 9">
    <name type="scientific">Ancylobacter mangrovi</name>
    <dbReference type="NCBI Taxonomy" id="2972472"/>
    <lineage>
        <taxon>Bacteria</taxon>
        <taxon>Pseudomonadati</taxon>
        <taxon>Pseudomonadota</taxon>
        <taxon>Alphaproteobacteria</taxon>
        <taxon>Hyphomicrobiales</taxon>
        <taxon>Xanthobacteraceae</taxon>
        <taxon>Ancylobacter</taxon>
    </lineage>
</organism>
<evidence type="ECO:0000256" key="4">
    <source>
        <dbReference type="ARBA" id="ARBA00023125"/>
    </source>
</evidence>
<feature type="domain" description="HTH gntR-type" evidence="7">
    <location>
        <begin position="39"/>
        <end position="107"/>
    </location>
</feature>
<comment type="similarity">
    <text evidence="1">In the C-terminal section; belongs to the class-I pyridoxal-phosphate-dependent aminotransferase family.</text>
</comment>
<name>A0A9X2T1R4_9HYPH</name>
<dbReference type="SUPFAM" id="SSF53383">
    <property type="entry name" value="PLP-dependent transferases"/>
    <property type="match status" value="1"/>
</dbReference>
<gene>
    <name evidence="8" type="ORF">NVS89_09595</name>
</gene>
<dbReference type="GO" id="GO:0003700">
    <property type="term" value="F:DNA-binding transcription factor activity"/>
    <property type="evidence" value="ECO:0007669"/>
    <property type="project" value="InterPro"/>
</dbReference>
<dbReference type="SUPFAM" id="SSF46785">
    <property type="entry name" value="Winged helix' DNA-binding domain"/>
    <property type="match status" value="1"/>
</dbReference>
<dbReference type="InterPro" id="IPR036390">
    <property type="entry name" value="WH_DNA-bd_sf"/>
</dbReference>
<dbReference type="PANTHER" id="PTHR46577:SF1">
    <property type="entry name" value="HTH-TYPE TRANSCRIPTIONAL REGULATORY PROTEIN GABR"/>
    <property type="match status" value="1"/>
</dbReference>
<evidence type="ECO:0000313" key="8">
    <source>
        <dbReference type="EMBL" id="MCS0495350.1"/>
    </source>
</evidence>
<dbReference type="AlphaFoldDB" id="A0A9X2T1R4"/>
<dbReference type="InterPro" id="IPR051446">
    <property type="entry name" value="HTH_trans_reg/aminotransferase"/>
</dbReference>
<reference evidence="8" key="1">
    <citation type="submission" date="2022-08" db="EMBL/GenBank/DDBJ databases">
        <authorList>
            <person name="Li F."/>
        </authorList>
    </citation>
    <scope>NUCLEOTIDE SEQUENCE</scope>
    <source>
        <strain evidence="8">MQZ15Z-1</strain>
    </source>
</reference>
<keyword evidence="3" id="KW-0805">Transcription regulation</keyword>
<dbReference type="InterPro" id="IPR015421">
    <property type="entry name" value="PyrdxlP-dep_Trfase_major"/>
</dbReference>
<comment type="caution">
    <text evidence="8">The sequence shown here is derived from an EMBL/GenBank/DDBJ whole genome shotgun (WGS) entry which is preliminary data.</text>
</comment>
<evidence type="ECO:0000256" key="6">
    <source>
        <dbReference type="SAM" id="MobiDB-lite"/>
    </source>
</evidence>
<evidence type="ECO:0000256" key="5">
    <source>
        <dbReference type="ARBA" id="ARBA00023163"/>
    </source>
</evidence>
<evidence type="ECO:0000256" key="3">
    <source>
        <dbReference type="ARBA" id="ARBA00023015"/>
    </source>
</evidence>
<dbReference type="GO" id="GO:0003677">
    <property type="term" value="F:DNA binding"/>
    <property type="evidence" value="ECO:0007669"/>
    <property type="project" value="UniProtKB-KW"/>
</dbReference>
<keyword evidence="4" id="KW-0238">DNA-binding</keyword>